<evidence type="ECO:0000313" key="2">
    <source>
        <dbReference type="Proteomes" id="UP000766904"/>
    </source>
</evidence>
<keyword evidence="2" id="KW-1185">Reference proteome</keyword>
<protein>
    <submittedName>
        <fullName evidence="1">Transcriptional regulator</fullName>
    </submittedName>
</protein>
<dbReference type="EMBL" id="PHNJ01000016">
    <property type="protein sequence ID" value="TYL36638.1"/>
    <property type="molecule type" value="Genomic_DNA"/>
</dbReference>
<proteinExistence type="predicted"/>
<dbReference type="InterPro" id="IPR027417">
    <property type="entry name" value="P-loop_NTPase"/>
</dbReference>
<dbReference type="SUPFAM" id="SSF52540">
    <property type="entry name" value="P-loop containing nucleoside triphosphate hydrolases"/>
    <property type="match status" value="1"/>
</dbReference>
<dbReference type="Proteomes" id="UP000766904">
    <property type="component" value="Unassembled WGS sequence"/>
</dbReference>
<evidence type="ECO:0000313" key="1">
    <source>
        <dbReference type="EMBL" id="TYL36638.1"/>
    </source>
</evidence>
<comment type="caution">
    <text evidence="1">The sequence shown here is derived from an EMBL/GenBank/DDBJ whole genome shotgun (WGS) entry which is preliminary data.</text>
</comment>
<reference evidence="1" key="1">
    <citation type="submission" date="2017-11" db="EMBL/GenBank/DDBJ databases">
        <authorList>
            <person name="Kajale S.C."/>
            <person name="Sharma A."/>
        </authorList>
    </citation>
    <scope>NUCLEOTIDE SEQUENCE</scope>
    <source>
        <strain evidence="1">LS1_42</strain>
    </source>
</reference>
<gene>
    <name evidence="1" type="ORF">CV102_21550</name>
</gene>
<dbReference type="OrthoDB" id="49711at2157"/>
<dbReference type="Pfam" id="PF23442">
    <property type="entry name" value="DUF7125"/>
    <property type="match status" value="1"/>
</dbReference>
<dbReference type="InterPro" id="IPR055549">
    <property type="entry name" value="DUF7125"/>
</dbReference>
<accession>A0A8J8TNS1</accession>
<dbReference type="AlphaFoldDB" id="A0A8J8TNS1"/>
<dbReference type="Gene3D" id="3.40.50.300">
    <property type="entry name" value="P-loop containing nucleotide triphosphate hydrolases"/>
    <property type="match status" value="1"/>
</dbReference>
<sequence length="208" mass="22441">MVGRLKTGVDVLDRKLDGGVPPGCIVAFTADPASQSELLLYELTAARGTLYLTTERSTEAIRHALEHSPSTVGSPTVRHVTGDAPLEEATRFVGALPDGANLIVDTADVLERADADEYVSFLNDLKTRMLETDGIAVLHCLKGESVPANRMRTHHAADAVFDLRTGITGNELENHLSIPKFRSGKQPTEAIKLELTEEVAIDTSRDIA</sequence>
<dbReference type="RefSeq" id="WP_148860063.1">
    <property type="nucleotide sequence ID" value="NZ_PHNJ01000016.1"/>
</dbReference>
<organism evidence="1 2">
    <name type="scientific">Natronococcus pandeyae</name>
    <dbReference type="NCBI Taxonomy" id="2055836"/>
    <lineage>
        <taxon>Archaea</taxon>
        <taxon>Methanobacteriati</taxon>
        <taxon>Methanobacteriota</taxon>
        <taxon>Stenosarchaea group</taxon>
        <taxon>Halobacteria</taxon>
        <taxon>Halobacteriales</taxon>
        <taxon>Natrialbaceae</taxon>
        <taxon>Natronococcus</taxon>
    </lineage>
</organism>
<name>A0A8J8TNS1_9EURY</name>